<proteinExistence type="evidence at transcript level"/>
<dbReference type="SUPFAM" id="SSF48050">
    <property type="entry name" value="Hemocyanin, N-terminal domain"/>
    <property type="match status" value="1"/>
</dbReference>
<accession>A0A0A0PM26</accession>
<dbReference type="PRINTS" id="PR00187">
    <property type="entry name" value="HAEMOCYANIN"/>
</dbReference>
<comment type="similarity">
    <text evidence="1">Belongs to the tyrosinase family. Hemocyanin subfamily.</text>
</comment>
<dbReference type="Pfam" id="PF00372">
    <property type="entry name" value="Hemocyanin_M"/>
    <property type="match status" value="1"/>
</dbReference>
<feature type="domain" description="Tyrosinase copper-binding" evidence="3">
    <location>
        <begin position="409"/>
        <end position="420"/>
    </location>
</feature>
<dbReference type="PROSITE" id="PS00498">
    <property type="entry name" value="TYROSINASE_2"/>
    <property type="match status" value="1"/>
</dbReference>
<dbReference type="InterPro" id="IPR014756">
    <property type="entry name" value="Ig_E-set"/>
</dbReference>
<dbReference type="InterPro" id="IPR036697">
    <property type="entry name" value="Hemocyanin_N_sf"/>
</dbReference>
<dbReference type="SUPFAM" id="SSF81296">
    <property type="entry name" value="E set domains"/>
    <property type="match status" value="1"/>
</dbReference>
<evidence type="ECO:0000313" key="4">
    <source>
        <dbReference type="EMBL" id="AHJ90473.1"/>
    </source>
</evidence>
<dbReference type="Gene3D" id="2.60.40.1520">
    <property type="entry name" value="Hemocyanin, C-terminal domain"/>
    <property type="match status" value="1"/>
</dbReference>
<dbReference type="InterPro" id="IPR037020">
    <property type="entry name" value="Hemocyanin_C_sf"/>
</dbReference>
<dbReference type="SUPFAM" id="SSF48056">
    <property type="entry name" value="Di-copper centre-containing domain"/>
    <property type="match status" value="1"/>
</dbReference>
<dbReference type="PROSITE" id="PS00209">
    <property type="entry name" value="HEMOCYANIN_1"/>
    <property type="match status" value="1"/>
</dbReference>
<dbReference type="InterPro" id="IPR005203">
    <property type="entry name" value="Hemocyanin_C"/>
</dbReference>
<dbReference type="InterPro" id="IPR013788">
    <property type="entry name" value="Hemocyanin/hexamerin"/>
</dbReference>
<name>A0A0A0PM26_MACNP</name>
<dbReference type="PROSITE" id="PS00210">
    <property type="entry name" value="HEMOCYANIN_2"/>
    <property type="match status" value="1"/>
</dbReference>
<dbReference type="InterPro" id="IPR000896">
    <property type="entry name" value="Hemocyanin/hexamerin_mid_dom"/>
</dbReference>
<feature type="signal peptide" evidence="2">
    <location>
        <begin position="1"/>
        <end position="15"/>
    </location>
</feature>
<evidence type="ECO:0000259" key="3">
    <source>
        <dbReference type="PROSITE" id="PS00498"/>
    </source>
</evidence>
<dbReference type="GO" id="GO:0016491">
    <property type="term" value="F:oxidoreductase activity"/>
    <property type="evidence" value="ECO:0007669"/>
    <property type="project" value="InterPro"/>
</dbReference>
<keyword evidence="2" id="KW-0732">Signal</keyword>
<dbReference type="Pfam" id="PF03723">
    <property type="entry name" value="Hemocyanin_C"/>
    <property type="match status" value="1"/>
</dbReference>
<dbReference type="AlphaFoldDB" id="A0A0A0PM26"/>
<protein>
    <submittedName>
        <fullName evidence="4">Hemocyanin</fullName>
    </submittedName>
</protein>
<feature type="chain" id="PRO_5013220913" evidence="2">
    <location>
        <begin position="16"/>
        <end position="688"/>
    </location>
</feature>
<evidence type="ECO:0000256" key="1">
    <source>
        <dbReference type="ARBA" id="ARBA00009470"/>
    </source>
</evidence>
<evidence type="ECO:0000256" key="2">
    <source>
        <dbReference type="SAM" id="SignalP"/>
    </source>
</evidence>
<dbReference type="EMBL" id="KF431830">
    <property type="protein sequence ID" value="AHJ90473.1"/>
    <property type="molecule type" value="mRNA"/>
</dbReference>
<organism evidence="4">
    <name type="scientific">Macrobrachium nipponense</name>
    <name type="common">Oriental river shrimp</name>
    <name type="synonym">Palaemon nipponensis</name>
    <dbReference type="NCBI Taxonomy" id="159736"/>
    <lineage>
        <taxon>Eukaryota</taxon>
        <taxon>Metazoa</taxon>
        <taxon>Ecdysozoa</taxon>
        <taxon>Arthropoda</taxon>
        <taxon>Crustacea</taxon>
        <taxon>Multicrustacea</taxon>
        <taxon>Malacostraca</taxon>
        <taxon>Eumalacostraca</taxon>
        <taxon>Eucarida</taxon>
        <taxon>Decapoda</taxon>
        <taxon>Pleocyemata</taxon>
        <taxon>Caridea</taxon>
        <taxon>Palaemonoidea</taxon>
        <taxon>Palaemonidae</taxon>
        <taxon>Macrobrachium</taxon>
    </lineage>
</organism>
<dbReference type="Pfam" id="PF03722">
    <property type="entry name" value="Hemocyanin_N"/>
    <property type="match status" value="1"/>
</dbReference>
<dbReference type="InterPro" id="IPR002227">
    <property type="entry name" value="Tyrosinase_Cu-bd"/>
</dbReference>
<dbReference type="PANTHER" id="PTHR11511:SF5">
    <property type="entry name" value="FAT-BODY PROTEIN 1-RELATED"/>
    <property type="match status" value="1"/>
</dbReference>
<sequence length="688" mass="79161">MKVFVLCALLAAAAAWPSFSFESHSLDGFQSDASDVPVAKRQKDVNHLLWKVYDHLHFDDLKGYAESFDPEADTSMYKDGGEAVHHLVKELKDHRLLEQHHWFSLFNERQREEALMLFDVLMQCKTWDCAVHNAAYWRERMNEGVVCVSSLYTAVIHSDLGHGIILPPLYEVTPHMFTNSEVIQKAYTAKMTNTPGSFHMEFTGTKRNKEQRVAYFGEDIGMNVHHVTWHMDFPFWWEDKYGHHLDRKGELFFWVHHQLTVRFDSERLSNYLDMVDELHWEKPVEEGFAPHTVYKYGGEFPARPDHIHFEDVDGVARVRDMIITESRIRDAIAHGYITDKDGKVIDIKNDRGIDKLGDIIESSMYSPNVQYYGALHNLAHIMLGRQGDPHGKYNMPPGVMEHFETATRDPTFFRLHKYMDNIFKEHKDSLTPYTHEDLDFPGIDVESIAVKGPLRTYFEDYEFDLRNAVDSAAGIADVELKAHVARLNHHDFSFVADINNNNGNEVVATFRLYLCPDFDSNGERFYYENGHWHCIEMDKFWKKLSPGANHIERKSSESAVTVPDVPSFQSLIDAADSGSFDMHEFERACGIPNRMLLPKGKKDGMDFSLFLAVTDGSYDLTHPDVDSEHGGTHAHCGAHGEVYPDKRPMGFPLDRKIPDRRVFDETTNIKFSHVKVYHDDSKLTTVGH</sequence>
<dbReference type="PANTHER" id="PTHR11511">
    <property type="entry name" value="LARVAL STORAGE PROTEIN/PHENOLOXIDASE"/>
    <property type="match status" value="1"/>
</dbReference>
<dbReference type="Gene3D" id="1.20.1370.10">
    <property type="entry name" value="Hemocyanin, N-terminal domain"/>
    <property type="match status" value="1"/>
</dbReference>
<dbReference type="Gene3D" id="1.10.1280.10">
    <property type="entry name" value="Di-copper center containing domain from catechol oxidase"/>
    <property type="match status" value="1"/>
</dbReference>
<reference evidence="4" key="1">
    <citation type="submission" date="2013-07" db="EMBL/GenBank/DDBJ databases">
        <title>Molecular cloning and gene expression of hemocyanin in oriental river pawn (Macrobrachium nipponense) in response to environmental hypoxia and reoxygenation.</title>
        <authorList>
            <person name="Sun S."/>
            <person name="Ge X."/>
            <person name="Fu H."/>
        </authorList>
    </citation>
    <scope>NUCLEOTIDE SEQUENCE</scope>
</reference>
<dbReference type="InterPro" id="IPR005204">
    <property type="entry name" value="Hemocyanin_N"/>
</dbReference>
<dbReference type="InterPro" id="IPR008922">
    <property type="entry name" value="Di-copper_centre_dom_sf"/>
</dbReference>